<dbReference type="InterPro" id="IPR052929">
    <property type="entry name" value="RNase_H-like_EbsB-rel"/>
</dbReference>
<organism evidence="2 3">
    <name type="scientific">Parasponia andersonii</name>
    <name type="common">Sponia andersonii</name>
    <dbReference type="NCBI Taxonomy" id="3476"/>
    <lineage>
        <taxon>Eukaryota</taxon>
        <taxon>Viridiplantae</taxon>
        <taxon>Streptophyta</taxon>
        <taxon>Embryophyta</taxon>
        <taxon>Tracheophyta</taxon>
        <taxon>Spermatophyta</taxon>
        <taxon>Magnoliopsida</taxon>
        <taxon>eudicotyledons</taxon>
        <taxon>Gunneridae</taxon>
        <taxon>Pentapetalae</taxon>
        <taxon>rosids</taxon>
        <taxon>fabids</taxon>
        <taxon>Rosales</taxon>
        <taxon>Cannabaceae</taxon>
        <taxon>Parasponia</taxon>
    </lineage>
</organism>
<proteinExistence type="predicted"/>
<name>A0A2P5DLH8_PARAD</name>
<dbReference type="InterPro" id="IPR002156">
    <property type="entry name" value="RNaseH_domain"/>
</dbReference>
<dbReference type="PANTHER" id="PTHR47074:SF48">
    <property type="entry name" value="POLYNUCLEOTIDYL TRANSFERASE, RIBONUCLEASE H-LIKE SUPERFAMILY PROTEIN"/>
    <property type="match status" value="1"/>
</dbReference>
<gene>
    <name evidence="2" type="ORF">PanWU01x14_053380</name>
</gene>
<dbReference type="EMBL" id="JXTB01000030">
    <property type="protein sequence ID" value="PON74128.1"/>
    <property type="molecule type" value="Genomic_DNA"/>
</dbReference>
<evidence type="ECO:0000313" key="2">
    <source>
        <dbReference type="EMBL" id="PON74128.1"/>
    </source>
</evidence>
<dbReference type="OrthoDB" id="1193612at2759"/>
<accession>A0A2P5DLH8</accession>
<keyword evidence="3" id="KW-1185">Reference proteome</keyword>
<feature type="domain" description="RNase H type-1" evidence="1">
    <location>
        <begin position="94"/>
        <end position="177"/>
    </location>
</feature>
<evidence type="ECO:0000313" key="3">
    <source>
        <dbReference type="Proteomes" id="UP000237105"/>
    </source>
</evidence>
<dbReference type="AlphaFoldDB" id="A0A2P5DLH8"/>
<dbReference type="GO" id="GO:0003676">
    <property type="term" value="F:nucleic acid binding"/>
    <property type="evidence" value="ECO:0007669"/>
    <property type="project" value="InterPro"/>
</dbReference>
<sequence length="188" mass="20566">MGIIKHTSRLPSFEFGDVAFQLTFKNLTMTSFCSDFGVQEIIFRLLARSMNEEVGKLIGLQIGTDMMVMTYKMNVDTAINAQSRSVGVGAIIHSIGAILRNANGKIMAALAKKVTFTLLAKNVETKALVISLLWARDVGLNLQLLESDALTVVQALNNGSLCHSEFGDLLLDVSSLFSFCHNPRPGQW</sequence>
<comment type="caution">
    <text evidence="2">The sequence shown here is derived from an EMBL/GenBank/DDBJ whole genome shotgun (WGS) entry which is preliminary data.</text>
</comment>
<dbReference type="GO" id="GO:0004523">
    <property type="term" value="F:RNA-DNA hybrid ribonuclease activity"/>
    <property type="evidence" value="ECO:0007669"/>
    <property type="project" value="InterPro"/>
</dbReference>
<reference evidence="3" key="1">
    <citation type="submission" date="2016-06" db="EMBL/GenBank/DDBJ databases">
        <title>Parallel loss of symbiosis genes in relatives of nitrogen-fixing non-legume Parasponia.</title>
        <authorList>
            <person name="Van Velzen R."/>
            <person name="Holmer R."/>
            <person name="Bu F."/>
            <person name="Rutten L."/>
            <person name="Van Zeijl A."/>
            <person name="Liu W."/>
            <person name="Santuari L."/>
            <person name="Cao Q."/>
            <person name="Sharma T."/>
            <person name="Shen D."/>
            <person name="Roswanjaya Y."/>
            <person name="Wardhani T."/>
            <person name="Kalhor M.S."/>
            <person name="Jansen J."/>
            <person name="Van den Hoogen J."/>
            <person name="Gungor B."/>
            <person name="Hartog M."/>
            <person name="Hontelez J."/>
            <person name="Verver J."/>
            <person name="Yang W.-C."/>
            <person name="Schijlen E."/>
            <person name="Repin R."/>
            <person name="Schilthuizen M."/>
            <person name="Schranz E."/>
            <person name="Heidstra R."/>
            <person name="Miyata K."/>
            <person name="Fedorova E."/>
            <person name="Kohlen W."/>
            <person name="Bisseling T."/>
            <person name="Smit S."/>
            <person name="Geurts R."/>
        </authorList>
    </citation>
    <scope>NUCLEOTIDE SEQUENCE [LARGE SCALE GENOMIC DNA]</scope>
    <source>
        <strain evidence="3">cv. WU1-14</strain>
    </source>
</reference>
<dbReference type="Pfam" id="PF13456">
    <property type="entry name" value="RVT_3"/>
    <property type="match status" value="1"/>
</dbReference>
<dbReference type="PANTHER" id="PTHR47074">
    <property type="entry name" value="BNAC02G40300D PROTEIN"/>
    <property type="match status" value="1"/>
</dbReference>
<protein>
    <recommendedName>
        <fullName evidence="1">RNase H type-1 domain-containing protein</fullName>
    </recommendedName>
</protein>
<evidence type="ECO:0000259" key="1">
    <source>
        <dbReference type="Pfam" id="PF13456"/>
    </source>
</evidence>
<dbReference type="Proteomes" id="UP000237105">
    <property type="component" value="Unassembled WGS sequence"/>
</dbReference>